<feature type="compositionally biased region" description="Polar residues" evidence="1">
    <location>
        <begin position="241"/>
        <end position="259"/>
    </location>
</feature>
<feature type="compositionally biased region" description="Polar residues" evidence="1">
    <location>
        <begin position="358"/>
        <end position="368"/>
    </location>
</feature>
<feature type="transmembrane region" description="Helical" evidence="2">
    <location>
        <begin position="405"/>
        <end position="430"/>
    </location>
</feature>
<evidence type="ECO:0000256" key="2">
    <source>
        <dbReference type="SAM" id="Phobius"/>
    </source>
</evidence>
<evidence type="ECO:0000256" key="1">
    <source>
        <dbReference type="SAM" id="MobiDB-lite"/>
    </source>
</evidence>
<dbReference type="InterPro" id="IPR000626">
    <property type="entry name" value="Ubiquitin-like_dom"/>
</dbReference>
<feature type="compositionally biased region" description="Polar residues" evidence="1">
    <location>
        <begin position="100"/>
        <end position="113"/>
    </location>
</feature>
<feature type="region of interest" description="Disordered" evidence="1">
    <location>
        <begin position="95"/>
        <end position="158"/>
    </location>
</feature>
<feature type="region of interest" description="Disordered" evidence="1">
    <location>
        <begin position="188"/>
        <end position="259"/>
    </location>
</feature>
<dbReference type="Pfam" id="PF00240">
    <property type="entry name" value="ubiquitin"/>
    <property type="match status" value="1"/>
</dbReference>
<gene>
    <name evidence="4" type="ORF">ILUMI_01342</name>
</gene>
<dbReference type="InterPro" id="IPR040352">
    <property type="entry name" value="TMUB1/2"/>
</dbReference>
<keyword evidence="2" id="KW-1133">Transmembrane helix</keyword>
<dbReference type="AlphaFoldDB" id="A0A8K0DK74"/>
<feature type="transmembrane region" description="Helical" evidence="2">
    <location>
        <begin position="22"/>
        <end position="38"/>
    </location>
</feature>
<protein>
    <recommendedName>
        <fullName evidence="3">Ubiquitin-like domain-containing protein</fullName>
    </recommendedName>
</protein>
<sequence>MSNCQSVVTKSVANGNDNYEENYKIVCVSLMLSIGFVIKMLMSADFGDKVIQVLIALIIIVIVCFAWWTTNTTEQPHYRTVFLLERRLRRRTSRTRLTTHIQSTSIGGTQTEEASAAAGDTQSNPTTSSPEENKPPEASTSTASSGEQTNSDQNTPRSIEDEELETIVQIMDADANVVRLRRLAYYENQQPGDTNTNQATTSENSQSSNSASSTAEDSSSEPRDVHEPIMEHNYAERETVHVNSSENIESTSSKANTENSDSNIRIKLKYLNDELKLVDGRLEEQLGDFKRRHFQLEFSSNKLVRLIFNGQVLQPDTETLQNCGLFDNCVVHCLIHQQRNTFSDTNNSGSSFTTGTNARSGNASGLPSNNNNNTGRDWDLGNVLFAFVSIILGSAWYFRYEYAHLYTVTATVALVAITGIFTIFLVGVYFPDPQPPQPRVEQHSIPT</sequence>
<keyword evidence="2" id="KW-0812">Transmembrane</keyword>
<evidence type="ECO:0000313" key="4">
    <source>
        <dbReference type="EMBL" id="KAF2904836.1"/>
    </source>
</evidence>
<feature type="transmembrane region" description="Helical" evidence="2">
    <location>
        <begin position="50"/>
        <end position="68"/>
    </location>
</feature>
<dbReference type="SUPFAM" id="SSF54236">
    <property type="entry name" value="Ubiquitin-like"/>
    <property type="match status" value="1"/>
</dbReference>
<proteinExistence type="predicted"/>
<feature type="compositionally biased region" description="Low complexity" evidence="1">
    <location>
        <begin position="345"/>
        <end position="357"/>
    </location>
</feature>
<evidence type="ECO:0000259" key="3">
    <source>
        <dbReference type="PROSITE" id="PS50053"/>
    </source>
</evidence>
<feature type="compositionally biased region" description="Polar residues" evidence="1">
    <location>
        <begin position="120"/>
        <end position="130"/>
    </location>
</feature>
<dbReference type="EMBL" id="VTPC01000666">
    <property type="protein sequence ID" value="KAF2904836.1"/>
    <property type="molecule type" value="Genomic_DNA"/>
</dbReference>
<dbReference type="PANTHER" id="PTHR14557">
    <property type="entry name" value="PROTEIN C7ORF21"/>
    <property type="match status" value="1"/>
</dbReference>
<feature type="region of interest" description="Disordered" evidence="1">
    <location>
        <begin position="345"/>
        <end position="371"/>
    </location>
</feature>
<keyword evidence="5" id="KW-1185">Reference proteome</keyword>
<feature type="compositionally biased region" description="Polar residues" evidence="1">
    <location>
        <begin position="138"/>
        <end position="157"/>
    </location>
</feature>
<dbReference type="OrthoDB" id="161999at2759"/>
<feature type="compositionally biased region" description="Low complexity" evidence="1">
    <location>
        <begin position="194"/>
        <end position="217"/>
    </location>
</feature>
<keyword evidence="2" id="KW-0472">Membrane</keyword>
<feature type="transmembrane region" description="Helical" evidence="2">
    <location>
        <begin position="380"/>
        <end position="398"/>
    </location>
</feature>
<dbReference type="PANTHER" id="PTHR14557:SF5">
    <property type="entry name" value="UBIQUITIN-LIKE DOMAIN-CONTAINING PROTEIN"/>
    <property type="match status" value="1"/>
</dbReference>
<reference evidence="4" key="1">
    <citation type="submission" date="2019-08" db="EMBL/GenBank/DDBJ databases">
        <title>The genome of the North American firefly Photinus pyralis.</title>
        <authorList>
            <consortium name="Photinus pyralis genome working group"/>
            <person name="Fallon T.R."/>
            <person name="Sander Lower S.E."/>
            <person name="Weng J.-K."/>
        </authorList>
    </citation>
    <scope>NUCLEOTIDE SEQUENCE</scope>
    <source>
        <strain evidence="4">TRF0915ILg1</strain>
        <tissue evidence="4">Whole body</tissue>
    </source>
</reference>
<dbReference type="Proteomes" id="UP000801492">
    <property type="component" value="Unassembled WGS sequence"/>
</dbReference>
<organism evidence="4 5">
    <name type="scientific">Ignelater luminosus</name>
    <name type="common">Cucubano</name>
    <name type="synonym">Pyrophorus luminosus</name>
    <dbReference type="NCBI Taxonomy" id="2038154"/>
    <lineage>
        <taxon>Eukaryota</taxon>
        <taxon>Metazoa</taxon>
        <taxon>Ecdysozoa</taxon>
        <taxon>Arthropoda</taxon>
        <taxon>Hexapoda</taxon>
        <taxon>Insecta</taxon>
        <taxon>Pterygota</taxon>
        <taxon>Neoptera</taxon>
        <taxon>Endopterygota</taxon>
        <taxon>Coleoptera</taxon>
        <taxon>Polyphaga</taxon>
        <taxon>Elateriformia</taxon>
        <taxon>Elateroidea</taxon>
        <taxon>Elateridae</taxon>
        <taxon>Agrypninae</taxon>
        <taxon>Pyrophorini</taxon>
        <taxon>Ignelater</taxon>
    </lineage>
</organism>
<name>A0A8K0DK74_IGNLU</name>
<feature type="domain" description="Ubiquitin-like" evidence="3">
    <location>
        <begin position="264"/>
        <end position="340"/>
    </location>
</feature>
<dbReference type="PROSITE" id="PS50053">
    <property type="entry name" value="UBIQUITIN_2"/>
    <property type="match status" value="1"/>
</dbReference>
<dbReference type="SMART" id="SM00213">
    <property type="entry name" value="UBQ"/>
    <property type="match status" value="1"/>
</dbReference>
<dbReference type="InterPro" id="IPR029071">
    <property type="entry name" value="Ubiquitin-like_domsf"/>
</dbReference>
<accession>A0A8K0DK74</accession>
<comment type="caution">
    <text evidence="4">The sequence shown here is derived from an EMBL/GenBank/DDBJ whole genome shotgun (WGS) entry which is preliminary data.</text>
</comment>
<dbReference type="GO" id="GO:0036503">
    <property type="term" value="P:ERAD pathway"/>
    <property type="evidence" value="ECO:0007669"/>
    <property type="project" value="InterPro"/>
</dbReference>
<evidence type="ECO:0000313" key="5">
    <source>
        <dbReference type="Proteomes" id="UP000801492"/>
    </source>
</evidence>
<dbReference type="CDD" id="cd17057">
    <property type="entry name" value="Ubl_TMUB1_like"/>
    <property type="match status" value="1"/>
</dbReference>
<dbReference type="Gene3D" id="3.10.20.90">
    <property type="entry name" value="Phosphatidylinositol 3-kinase Catalytic Subunit, Chain A, domain 1"/>
    <property type="match status" value="1"/>
</dbReference>
<feature type="compositionally biased region" description="Basic and acidic residues" evidence="1">
    <location>
        <begin position="220"/>
        <end position="240"/>
    </location>
</feature>